<gene>
    <name evidence="1" type="ORF">PXEA_LOCUS27631</name>
</gene>
<evidence type="ECO:0000313" key="2">
    <source>
        <dbReference type="Proteomes" id="UP000784294"/>
    </source>
</evidence>
<dbReference type="AlphaFoldDB" id="A0A3S5CN04"/>
<proteinExistence type="predicted"/>
<organism evidence="1 2">
    <name type="scientific">Protopolystoma xenopodis</name>
    <dbReference type="NCBI Taxonomy" id="117903"/>
    <lineage>
        <taxon>Eukaryota</taxon>
        <taxon>Metazoa</taxon>
        <taxon>Spiralia</taxon>
        <taxon>Lophotrochozoa</taxon>
        <taxon>Platyhelminthes</taxon>
        <taxon>Monogenea</taxon>
        <taxon>Polyopisthocotylea</taxon>
        <taxon>Polystomatidea</taxon>
        <taxon>Polystomatidae</taxon>
        <taxon>Protopolystoma</taxon>
    </lineage>
</organism>
<name>A0A3S5CN04_9PLAT</name>
<reference evidence="1" key="1">
    <citation type="submission" date="2018-11" db="EMBL/GenBank/DDBJ databases">
        <authorList>
            <consortium name="Pathogen Informatics"/>
        </authorList>
    </citation>
    <scope>NUCLEOTIDE SEQUENCE</scope>
</reference>
<dbReference type="Proteomes" id="UP000784294">
    <property type="component" value="Unassembled WGS sequence"/>
</dbReference>
<dbReference type="EMBL" id="CAAALY010247176">
    <property type="protein sequence ID" value="VEL34191.1"/>
    <property type="molecule type" value="Genomic_DNA"/>
</dbReference>
<protein>
    <submittedName>
        <fullName evidence="1">Uncharacterized protein</fullName>
    </submittedName>
</protein>
<sequence>MSCRRVVEPDCPNQIKAGRGCGKHPIPAPFKSRCSASHGGNLLIRSPGCCHSHCRKVEKCVAFFTGLQFARQLQLELEVDLAHQIAALCQSIRTSKGYCQATGWDEGPSKSASSSEEPVSNTVQVGRSTLSRSPFCPPVHWLSVKFSCQVQLHRNGAKLRFERRFAPLYPVDMTTEHVLLPGVLQSRLPRRTHHLTALHTITMHAHTRTQAQTSDPKA</sequence>
<keyword evidence="2" id="KW-1185">Reference proteome</keyword>
<accession>A0A3S5CN04</accession>
<comment type="caution">
    <text evidence="1">The sequence shown here is derived from an EMBL/GenBank/DDBJ whole genome shotgun (WGS) entry which is preliminary data.</text>
</comment>
<evidence type="ECO:0000313" key="1">
    <source>
        <dbReference type="EMBL" id="VEL34191.1"/>
    </source>
</evidence>